<name>A0A1T8V436_9MYCO</name>
<dbReference type="InterPro" id="IPR025475">
    <property type="entry name" value="DUF4326"/>
</dbReference>
<accession>A0A1T8V436</accession>
<proteinExistence type="predicted"/>
<protein>
    <recommendedName>
        <fullName evidence="1">DUF4326 domain-containing protein</fullName>
    </recommendedName>
</protein>
<sequence length="121" mass="13324">MPERIQRKRTAGWRMPEGAIYVGRPSQWGNPYVAGPGRPRMPWLPEGTVLTVEQTVACYADMVRGGGPNINGDKWLTSQVGVIRYLLAGRDLACWCPLDQPCHADVLLEIANSTTESEVTA</sequence>
<evidence type="ECO:0000259" key="1">
    <source>
        <dbReference type="Pfam" id="PF14216"/>
    </source>
</evidence>
<dbReference type="EMBL" id="FVGW01000022">
    <property type="protein sequence ID" value="SKM99690.1"/>
    <property type="molecule type" value="Genomic_DNA"/>
</dbReference>
<evidence type="ECO:0000313" key="2">
    <source>
        <dbReference type="EMBL" id="SKM99690.1"/>
    </source>
</evidence>
<dbReference type="RefSeq" id="WP_079636318.1">
    <property type="nucleotide sequence ID" value="NZ_FVGW01000022.1"/>
</dbReference>
<gene>
    <name evidence="2" type="ORF">SAMEA2259716_05702</name>
</gene>
<dbReference type="Proteomes" id="UP000190074">
    <property type="component" value="Unassembled WGS sequence"/>
</dbReference>
<dbReference type="AlphaFoldDB" id="A0A1T8V436"/>
<organism evidence="2 3">
    <name type="scientific">Mycobacteroides abscessus subsp. massiliense</name>
    <dbReference type="NCBI Taxonomy" id="1962118"/>
    <lineage>
        <taxon>Bacteria</taxon>
        <taxon>Bacillati</taxon>
        <taxon>Actinomycetota</taxon>
        <taxon>Actinomycetes</taxon>
        <taxon>Mycobacteriales</taxon>
        <taxon>Mycobacteriaceae</taxon>
        <taxon>Mycobacteroides</taxon>
        <taxon>Mycobacteroides abscessus</taxon>
    </lineage>
</organism>
<reference evidence="2 3" key="1">
    <citation type="submission" date="2016-11" db="EMBL/GenBank/DDBJ databases">
        <authorList>
            <consortium name="Pathogen Informatics"/>
        </authorList>
    </citation>
    <scope>NUCLEOTIDE SEQUENCE [LARGE SCALE GENOMIC DNA]</scope>
    <source>
        <strain evidence="2 3">911</strain>
    </source>
</reference>
<evidence type="ECO:0000313" key="3">
    <source>
        <dbReference type="Proteomes" id="UP000190074"/>
    </source>
</evidence>
<dbReference type="Pfam" id="PF14216">
    <property type="entry name" value="DUF4326"/>
    <property type="match status" value="1"/>
</dbReference>
<feature type="domain" description="DUF4326" evidence="1">
    <location>
        <begin position="8"/>
        <end position="109"/>
    </location>
</feature>